<accession>A0A644XCU8</accession>
<comment type="similarity">
    <text evidence="1">Belongs to the LOR family.</text>
</comment>
<comment type="caution">
    <text evidence="2">The sequence shown here is derived from an EMBL/GenBank/DDBJ whole genome shotgun (WGS) entry which is preliminary data.</text>
</comment>
<gene>
    <name evidence="2" type="ORF">SDC9_60385</name>
</gene>
<sequence length="160" mass="18801">MRRFYIKERLLAIGAKFDVLDENDNVVFIAEADKFDIGKNISIYDSNRNKVLYMRQQIRLGAHKYIAYDYNMREIATIKKEFMIPEYNITGALGIMSMESNSMLGRHYVIKKDGIEIGKIDKELTFGRDRYSLEVLDESYTNFFIGLLVMIDMVRFHNNN</sequence>
<dbReference type="Gene3D" id="2.40.160.200">
    <property type="entry name" value="LURP1-related"/>
    <property type="match status" value="1"/>
</dbReference>
<evidence type="ECO:0000256" key="1">
    <source>
        <dbReference type="ARBA" id="ARBA00005437"/>
    </source>
</evidence>
<dbReference type="EMBL" id="VSSQ01002213">
    <property type="protein sequence ID" value="MPM14025.1"/>
    <property type="molecule type" value="Genomic_DNA"/>
</dbReference>
<dbReference type="InterPro" id="IPR007612">
    <property type="entry name" value="LOR"/>
</dbReference>
<dbReference type="InterPro" id="IPR038595">
    <property type="entry name" value="LOR_sf"/>
</dbReference>
<evidence type="ECO:0000313" key="2">
    <source>
        <dbReference type="EMBL" id="MPM14025.1"/>
    </source>
</evidence>
<dbReference type="SUPFAM" id="SSF54518">
    <property type="entry name" value="Tubby C-terminal domain-like"/>
    <property type="match status" value="1"/>
</dbReference>
<dbReference type="AlphaFoldDB" id="A0A644XCU8"/>
<reference evidence="2" key="1">
    <citation type="submission" date="2019-08" db="EMBL/GenBank/DDBJ databases">
        <authorList>
            <person name="Kucharzyk K."/>
            <person name="Murdoch R.W."/>
            <person name="Higgins S."/>
            <person name="Loffler F."/>
        </authorList>
    </citation>
    <scope>NUCLEOTIDE SEQUENCE</scope>
</reference>
<dbReference type="Pfam" id="PF04525">
    <property type="entry name" value="LOR"/>
    <property type="match status" value="1"/>
</dbReference>
<dbReference type="InterPro" id="IPR025659">
    <property type="entry name" value="Tubby-like_C"/>
</dbReference>
<name>A0A644XCU8_9ZZZZ</name>
<proteinExistence type="inferred from homology"/>
<organism evidence="2">
    <name type="scientific">bioreactor metagenome</name>
    <dbReference type="NCBI Taxonomy" id="1076179"/>
    <lineage>
        <taxon>unclassified sequences</taxon>
        <taxon>metagenomes</taxon>
        <taxon>ecological metagenomes</taxon>
    </lineage>
</organism>
<protein>
    <submittedName>
        <fullName evidence="2">Uncharacterized protein</fullName>
    </submittedName>
</protein>